<reference evidence="2" key="1">
    <citation type="submission" date="2016-10" db="EMBL/GenBank/DDBJ databases">
        <title>Comparative genomics uncovers the prolific and rare metabolic potential of the cyanobacterial genus Moorea.</title>
        <authorList>
            <person name="Leao T."/>
            <person name="Castelao G."/>
            <person name="Korobeynikov A."/>
            <person name="Monroe E.A."/>
            <person name="Podell S."/>
            <person name="Glukhov E."/>
            <person name="Allen E."/>
            <person name="Gerwick W.H."/>
            <person name="Gerwick L."/>
        </authorList>
    </citation>
    <scope>NUCLEOTIDE SEQUENCE [LARGE SCALE GENOMIC DNA]</scope>
    <source>
        <strain evidence="2">PAL-8-15-08-1</strain>
    </source>
</reference>
<dbReference type="OrthoDB" id="9800692at2"/>
<dbReference type="KEGG" id="mpro:BJP34_30215"/>
<dbReference type="Proteomes" id="UP000177870">
    <property type="component" value="Chromosome"/>
</dbReference>
<gene>
    <name evidence="1" type="ORF">BJP34_30215</name>
</gene>
<dbReference type="RefSeq" id="WP_070395537.1">
    <property type="nucleotide sequence ID" value="NZ_CP017599.1"/>
</dbReference>
<proteinExistence type="predicted"/>
<evidence type="ECO:0000313" key="2">
    <source>
        <dbReference type="Proteomes" id="UP000177870"/>
    </source>
</evidence>
<protein>
    <submittedName>
        <fullName evidence="1">Uncharacterized protein</fullName>
    </submittedName>
</protein>
<evidence type="ECO:0000313" key="1">
    <source>
        <dbReference type="EMBL" id="AOX03148.1"/>
    </source>
</evidence>
<organism evidence="1 2">
    <name type="scientific">Moorena producens PAL-8-15-08-1</name>
    <dbReference type="NCBI Taxonomy" id="1458985"/>
    <lineage>
        <taxon>Bacteria</taxon>
        <taxon>Bacillati</taxon>
        <taxon>Cyanobacteriota</taxon>
        <taxon>Cyanophyceae</taxon>
        <taxon>Coleofasciculales</taxon>
        <taxon>Coleofasciculaceae</taxon>
        <taxon>Moorena</taxon>
    </lineage>
</organism>
<dbReference type="AlphaFoldDB" id="A0A1D8TZS9"/>
<sequence length="67" mass="7693">MTDFSRWVTPLNHRAVEPLYGNQKIEYKDFPSTVDLVEPLVHTLFQEPWQEVPVRCAATSQICTSGD</sequence>
<dbReference type="STRING" id="1458985.BJP34_30215"/>
<accession>A0A1D8TZS9</accession>
<dbReference type="EMBL" id="CP017599">
    <property type="protein sequence ID" value="AOX03148.1"/>
    <property type="molecule type" value="Genomic_DNA"/>
</dbReference>
<name>A0A1D8TZS9_9CYAN</name>